<evidence type="ECO:0000313" key="1">
    <source>
        <dbReference type="EMBL" id="MBX37142.1"/>
    </source>
</evidence>
<accession>A0A2P2N3T8</accession>
<organism evidence="1">
    <name type="scientific">Rhizophora mucronata</name>
    <name type="common">Asiatic mangrove</name>
    <dbReference type="NCBI Taxonomy" id="61149"/>
    <lineage>
        <taxon>Eukaryota</taxon>
        <taxon>Viridiplantae</taxon>
        <taxon>Streptophyta</taxon>
        <taxon>Embryophyta</taxon>
        <taxon>Tracheophyta</taxon>
        <taxon>Spermatophyta</taxon>
        <taxon>Magnoliopsida</taxon>
        <taxon>eudicotyledons</taxon>
        <taxon>Gunneridae</taxon>
        <taxon>Pentapetalae</taxon>
        <taxon>rosids</taxon>
        <taxon>fabids</taxon>
        <taxon>Malpighiales</taxon>
        <taxon>Rhizophoraceae</taxon>
        <taxon>Rhizophora</taxon>
    </lineage>
</organism>
<dbReference type="EMBL" id="GGEC01056658">
    <property type="protein sequence ID" value="MBX37142.1"/>
    <property type="molecule type" value="Transcribed_RNA"/>
</dbReference>
<protein>
    <submittedName>
        <fullName evidence="1">Uncharacterized protein</fullName>
    </submittedName>
</protein>
<proteinExistence type="predicted"/>
<dbReference type="AlphaFoldDB" id="A0A2P2N3T8"/>
<name>A0A2P2N3T8_RHIMU</name>
<sequence length="32" mass="3688">MVLNLIKLLSMPVGRDLLLLIDACQLKICFWN</sequence>
<reference evidence="1" key="1">
    <citation type="submission" date="2018-02" db="EMBL/GenBank/DDBJ databases">
        <title>Rhizophora mucronata_Transcriptome.</title>
        <authorList>
            <person name="Meera S.P."/>
            <person name="Sreeshan A."/>
            <person name="Augustine A."/>
        </authorList>
    </citation>
    <scope>NUCLEOTIDE SEQUENCE</scope>
    <source>
        <tissue evidence="1">Leaf</tissue>
    </source>
</reference>